<evidence type="ECO:0000259" key="3">
    <source>
        <dbReference type="Pfam" id="PF26562"/>
    </source>
</evidence>
<feature type="domain" description="ZP-N" evidence="2">
    <location>
        <begin position="649"/>
        <end position="745"/>
    </location>
</feature>
<evidence type="ECO:0000313" key="4">
    <source>
        <dbReference type="EMBL" id="KAF7231121.1"/>
    </source>
</evidence>
<evidence type="ECO:0000256" key="1">
    <source>
        <dbReference type="SAM" id="MobiDB-lite"/>
    </source>
</evidence>
<protein>
    <submittedName>
        <fullName evidence="4">Transcript variant X1</fullName>
    </submittedName>
</protein>
<name>A0A9D2Z1U1_NOTFU</name>
<dbReference type="Pfam" id="PF23344">
    <property type="entry name" value="ZP-N"/>
    <property type="match status" value="1"/>
</dbReference>
<comment type="caution">
    <text evidence="4">The sequence shown here is derived from an EMBL/GenBank/DDBJ whole genome shotgun (WGS) entry which is preliminary data.</text>
</comment>
<dbReference type="Proteomes" id="UP000822369">
    <property type="component" value="Chromosome 1"/>
</dbReference>
<proteinExistence type="predicted"/>
<gene>
    <name evidence="4" type="ORF">G4P62_004547</name>
</gene>
<dbReference type="InterPro" id="IPR058876">
    <property type="entry name" value="Ig-like_ZP"/>
</dbReference>
<dbReference type="PANTHER" id="PTHR47130">
    <property type="entry name" value="SI:DKEY-19B23.11-RELATED"/>
    <property type="match status" value="1"/>
</dbReference>
<sequence length="1139" mass="125948">MSHLSRCKPAVPAQVRHKTSALSSRLLLLSCCITKATKAGDHLEADPVRSQCRDRYLWIQVASALPPHFKALGRFIIVKLTPVAVCPPVSRVPRPRADEDRVHLIDQQLASRCGYTISTIRKEGFTIFRASFFSCFTRHQNNEFTFRFNVMVSDGGGRWSSWPVSALCPGPSWTHREITCEENFMEVNLNRGSSCGGQGTEGGQVWQKALFQAQRTASLAWQLMFLQSNGQTIAMSVPEAQTWGYTLVSTTQRVVLRSPYKQPHADVTMVAGVPVEVVQVSLFFKQKLMLVMMDMSMACIVDSSSFDGTQLLWDIPQVLPTLAGEGARFESQRFSLGLDGVLLDKDAAASRGLRLAQQGGMVKIGIPFGAEGGFRKSLVEGNVYKEVYVIPLMYEHVFSLVYEDGNSIDTRHRILKVLETPLISRLPFCINKTVGDHQQFWIYLGNIPADVLLEGIRINEKQMLVLGKPEGGLSISPIVHENGSRAYDVRLPFNDAAVDWTNEGGGVVLYSINMNFTLNTVPQKDVYYHQASVTARVFDAFPPEVTAKCLDGGISFSVVRPSLSLWEVGIGHEPLTAELVSQRGYHLTNDSHRTILDVPLFSVGYTYEEINLANFYATFKLLLRDSKTLEIQASASKRCLFRTEDMIVCSADGTMTVVANPASTWPTVQPERTSLLDRTCKPKQTDGVRVLFEFNVNSCGTKAMAGDWYVVYENEILHDRLLIADGPNFISREPQFKVTARCFYPLSAINRLSVDRTSTSKTPGFGSVRVYESLRATGGTLTQLGPRPGPNLGSNHFLTEPAEPSQPHSSPNQDRSSERQTNQLSQSSDGEAEAANPVEQMVHVSPFQHKSPQTHQLHPIHQWDHIRNELPHSRKHETLASANSQTSLSDWSRLLQESFHHELPPAASGDVPGLEWLRSVDGWNAQTRVQNIRVKPPSRFVSSGPHLNQKSVVQPAHSQNSGPSQYSSGLIGTRGDQNQWTSQKTKHGGSSTGEERVLERLGTLEQTRPEPPSLINFTYPSPNKAVHQSSWVQLLAEIKNGRREHVSFHTPGASHVRLPPAGLPALSESGNRMFHQSHVQHLPAGAGSTPLVTYAEGSDSQPKMQRLACGAGPDPYEASVHEGLVRGTATRHPHHAPGL</sequence>
<dbReference type="Pfam" id="PF26562">
    <property type="entry name" value="Ig-like"/>
    <property type="match status" value="1"/>
</dbReference>
<feature type="domain" description="ZP-domain containing protein Ig-like" evidence="3">
    <location>
        <begin position="424"/>
        <end position="538"/>
    </location>
</feature>
<evidence type="ECO:0000313" key="5">
    <source>
        <dbReference type="Proteomes" id="UP000822369"/>
    </source>
</evidence>
<dbReference type="InterPro" id="IPR055356">
    <property type="entry name" value="ZP-N"/>
</dbReference>
<feature type="region of interest" description="Disordered" evidence="1">
    <location>
        <begin position="937"/>
        <end position="995"/>
    </location>
</feature>
<feature type="region of interest" description="Disordered" evidence="1">
    <location>
        <begin position="779"/>
        <end position="836"/>
    </location>
</feature>
<feature type="compositionally biased region" description="Polar residues" evidence="1">
    <location>
        <begin position="806"/>
        <end position="829"/>
    </location>
</feature>
<dbReference type="Gene3D" id="2.60.40.3210">
    <property type="entry name" value="Zona pellucida, ZP-N domain"/>
    <property type="match status" value="1"/>
</dbReference>
<evidence type="ECO:0000259" key="2">
    <source>
        <dbReference type="Pfam" id="PF23344"/>
    </source>
</evidence>
<accession>A0A9D2Z1U1</accession>
<feature type="compositionally biased region" description="Polar residues" evidence="1">
    <location>
        <begin position="945"/>
        <end position="983"/>
    </location>
</feature>
<reference evidence="4" key="1">
    <citation type="submission" date="2020-03" db="EMBL/GenBank/DDBJ databases">
        <title>Intra-Species Differences in Population Size shape Life History and Genome Evolution.</title>
        <authorList>
            <person name="Willemsen D."/>
            <person name="Cui R."/>
            <person name="Valenzano D.R."/>
        </authorList>
    </citation>
    <scope>NUCLEOTIDE SEQUENCE</scope>
    <source>
        <strain evidence="4">GRZ</strain>
        <tissue evidence="4">Whole</tissue>
    </source>
</reference>
<dbReference type="PANTHER" id="PTHR47130:SF6">
    <property type="entry name" value="EGG ENVELOPE GLYCOPROTEIN-LIKE PRECURSOR"/>
    <property type="match status" value="1"/>
</dbReference>
<dbReference type="EMBL" id="JAAVVJ010000001">
    <property type="protein sequence ID" value="KAF7231121.1"/>
    <property type="molecule type" value="Genomic_DNA"/>
</dbReference>
<organism evidence="4 5">
    <name type="scientific">Nothobranchius furzeri</name>
    <name type="common">Turquoise killifish</name>
    <dbReference type="NCBI Taxonomy" id="105023"/>
    <lineage>
        <taxon>Eukaryota</taxon>
        <taxon>Metazoa</taxon>
        <taxon>Chordata</taxon>
        <taxon>Craniata</taxon>
        <taxon>Vertebrata</taxon>
        <taxon>Euteleostomi</taxon>
        <taxon>Actinopterygii</taxon>
        <taxon>Neopterygii</taxon>
        <taxon>Teleostei</taxon>
        <taxon>Neoteleostei</taxon>
        <taxon>Acanthomorphata</taxon>
        <taxon>Ovalentaria</taxon>
        <taxon>Atherinomorphae</taxon>
        <taxon>Cyprinodontiformes</taxon>
        <taxon>Nothobranchiidae</taxon>
        <taxon>Nothobranchius</taxon>
    </lineage>
</organism>
<dbReference type="AlphaFoldDB" id="A0A9D2Z1U1"/>
<dbReference type="KEGG" id="nfu:107377945"/>